<feature type="transmembrane region" description="Helical" evidence="3">
    <location>
        <begin position="78"/>
        <end position="98"/>
    </location>
</feature>
<gene>
    <name evidence="5" type="ORF">QTO34_000684</name>
</gene>
<dbReference type="PANTHER" id="PTHR11360">
    <property type="entry name" value="MONOCARBOXYLATE TRANSPORTER"/>
    <property type="match status" value="1"/>
</dbReference>
<evidence type="ECO:0000313" key="6">
    <source>
        <dbReference type="Proteomes" id="UP001177744"/>
    </source>
</evidence>
<sequence length="439" mass="48466">MIFFCSPIVSIFTDRLGCRITATAGAAVAFIGLHTSSFTSSLSLRYFTYGILFGCGCSFAFQPSLVILGHYFQRRLGLANGVVSAGSSIFSISFPLLIKMLGAKIKLAQTFQVLSTFMFILTLLSLTYRPLLPSSQDTPSKRGVHTLCQCFLAQLRKYFNMRVFRQRTYRIWAFGIAAAALGYFVPYVHLDLEIPTPLSYCSKSPESREPGDMQPFKLLEAAKEFATELGLEGRKFLPWSRQMKYVEEEFLEIKQTWVLLVCIGATSGLGRLVSGRVSDSIPGLKKIYLQVISFLLLGLMSMMIPLCRGFGGLIVVCLFLGLCDGFFITIMAPIAFELVGPMQASQAIGYLLGMMALPMIAGPPIAGLLRNCFGDYHVAFYFAGVPPIIGAVILFFVPLMHQRMFKEEQRDSSKDKMLAPDPDPSGELLPGSPTPEEPI</sequence>
<dbReference type="SUPFAM" id="SSF103473">
    <property type="entry name" value="MFS general substrate transporter"/>
    <property type="match status" value="2"/>
</dbReference>
<feature type="transmembrane region" description="Helical" evidence="3">
    <location>
        <begin position="110"/>
        <end position="131"/>
    </location>
</feature>
<dbReference type="InterPro" id="IPR011701">
    <property type="entry name" value="MFS"/>
</dbReference>
<feature type="transmembrane region" description="Helical" evidence="3">
    <location>
        <begin position="46"/>
        <end position="72"/>
    </location>
</feature>
<protein>
    <recommendedName>
        <fullName evidence="4">Major facilitator superfamily (MFS) profile domain-containing protein</fullName>
    </recommendedName>
</protein>
<evidence type="ECO:0000256" key="2">
    <source>
        <dbReference type="SAM" id="MobiDB-lite"/>
    </source>
</evidence>
<dbReference type="PROSITE" id="PS50850">
    <property type="entry name" value="MFS"/>
    <property type="match status" value="1"/>
</dbReference>
<evidence type="ECO:0000256" key="1">
    <source>
        <dbReference type="ARBA" id="ARBA00004141"/>
    </source>
</evidence>
<evidence type="ECO:0000259" key="4">
    <source>
        <dbReference type="PROSITE" id="PS50850"/>
    </source>
</evidence>
<dbReference type="EMBL" id="JAULJE010000001">
    <property type="protein sequence ID" value="KAK1346824.1"/>
    <property type="molecule type" value="Genomic_DNA"/>
</dbReference>
<name>A0AA40IBW0_CNENI</name>
<feature type="compositionally biased region" description="Basic and acidic residues" evidence="2">
    <location>
        <begin position="408"/>
        <end position="418"/>
    </location>
</feature>
<proteinExistence type="predicted"/>
<feature type="region of interest" description="Disordered" evidence="2">
    <location>
        <begin position="408"/>
        <end position="439"/>
    </location>
</feature>
<dbReference type="PANTHER" id="PTHR11360:SF123">
    <property type="entry name" value="MONOCARBOXYLATE TRANSPORTER 8"/>
    <property type="match status" value="1"/>
</dbReference>
<organism evidence="5 6">
    <name type="scientific">Cnephaeus nilssonii</name>
    <name type="common">Northern bat</name>
    <name type="synonym">Eptesicus nilssonii</name>
    <dbReference type="NCBI Taxonomy" id="3371016"/>
    <lineage>
        <taxon>Eukaryota</taxon>
        <taxon>Metazoa</taxon>
        <taxon>Chordata</taxon>
        <taxon>Craniata</taxon>
        <taxon>Vertebrata</taxon>
        <taxon>Euteleostomi</taxon>
        <taxon>Mammalia</taxon>
        <taxon>Eutheria</taxon>
        <taxon>Laurasiatheria</taxon>
        <taxon>Chiroptera</taxon>
        <taxon>Yangochiroptera</taxon>
        <taxon>Vespertilionidae</taxon>
        <taxon>Cnephaeus</taxon>
    </lineage>
</organism>
<keyword evidence="3" id="KW-0472">Membrane</keyword>
<feature type="transmembrane region" description="Helical" evidence="3">
    <location>
        <begin position="378"/>
        <end position="400"/>
    </location>
</feature>
<dbReference type="Proteomes" id="UP001177744">
    <property type="component" value="Unassembled WGS sequence"/>
</dbReference>
<feature type="transmembrane region" description="Helical" evidence="3">
    <location>
        <begin position="257"/>
        <end position="275"/>
    </location>
</feature>
<dbReference type="InterPro" id="IPR036259">
    <property type="entry name" value="MFS_trans_sf"/>
</dbReference>
<feature type="transmembrane region" description="Helical" evidence="3">
    <location>
        <begin position="287"/>
        <end position="306"/>
    </location>
</feature>
<dbReference type="AlphaFoldDB" id="A0AA40IBW0"/>
<keyword evidence="3" id="KW-1133">Transmembrane helix</keyword>
<keyword evidence="3" id="KW-0812">Transmembrane</keyword>
<dbReference type="InterPro" id="IPR020846">
    <property type="entry name" value="MFS_dom"/>
</dbReference>
<feature type="transmembrane region" description="Helical" evidence="3">
    <location>
        <begin position="348"/>
        <end position="366"/>
    </location>
</feature>
<dbReference type="Pfam" id="PF07690">
    <property type="entry name" value="MFS_1"/>
    <property type="match status" value="2"/>
</dbReference>
<reference evidence="5" key="1">
    <citation type="submission" date="2023-06" db="EMBL/GenBank/DDBJ databases">
        <title>Reference genome for the Northern bat (Eptesicus nilssonii), a most northern bat species.</title>
        <authorList>
            <person name="Laine V.N."/>
            <person name="Pulliainen A.T."/>
            <person name="Lilley T.M."/>
        </authorList>
    </citation>
    <scope>NUCLEOTIDE SEQUENCE</scope>
    <source>
        <strain evidence="5">BLF_Eptnil</strain>
        <tissue evidence="5">Kidney</tissue>
    </source>
</reference>
<feature type="domain" description="Major facilitator superfamily (MFS) profile" evidence="4">
    <location>
        <begin position="175"/>
        <end position="439"/>
    </location>
</feature>
<dbReference type="GO" id="GO:0015349">
    <property type="term" value="F:thyroid hormone transmembrane transporter activity"/>
    <property type="evidence" value="ECO:0007669"/>
    <property type="project" value="TreeGrafter"/>
</dbReference>
<comment type="caution">
    <text evidence="5">The sequence shown here is derived from an EMBL/GenBank/DDBJ whole genome shotgun (WGS) entry which is preliminary data.</text>
</comment>
<feature type="transmembrane region" description="Helical" evidence="3">
    <location>
        <begin position="312"/>
        <end position="336"/>
    </location>
</feature>
<evidence type="ECO:0000256" key="3">
    <source>
        <dbReference type="SAM" id="Phobius"/>
    </source>
</evidence>
<comment type="subcellular location">
    <subcellularLocation>
        <location evidence="1">Membrane</location>
        <topology evidence="1">Multi-pass membrane protein</topology>
    </subcellularLocation>
</comment>
<evidence type="ECO:0000313" key="5">
    <source>
        <dbReference type="EMBL" id="KAK1346824.1"/>
    </source>
</evidence>
<dbReference type="GO" id="GO:0016020">
    <property type="term" value="C:membrane"/>
    <property type="evidence" value="ECO:0007669"/>
    <property type="project" value="UniProtKB-SubCell"/>
</dbReference>
<accession>A0AA40IBW0</accession>
<keyword evidence="6" id="KW-1185">Reference proteome</keyword>
<dbReference type="Gene3D" id="1.20.1250.20">
    <property type="entry name" value="MFS general substrate transporter like domains"/>
    <property type="match status" value="2"/>
</dbReference>
<dbReference type="InterPro" id="IPR050327">
    <property type="entry name" value="Proton-linked_MCT"/>
</dbReference>
<feature type="transmembrane region" description="Helical" evidence="3">
    <location>
        <begin position="171"/>
        <end position="190"/>
    </location>
</feature>